<evidence type="ECO:0000313" key="1">
    <source>
        <dbReference type="EMBL" id="GMR43769.1"/>
    </source>
</evidence>
<protein>
    <submittedName>
        <fullName evidence="1">Uncharacterized protein</fullName>
    </submittedName>
</protein>
<organism evidence="1 2">
    <name type="scientific">Pristionchus mayeri</name>
    <dbReference type="NCBI Taxonomy" id="1317129"/>
    <lineage>
        <taxon>Eukaryota</taxon>
        <taxon>Metazoa</taxon>
        <taxon>Ecdysozoa</taxon>
        <taxon>Nematoda</taxon>
        <taxon>Chromadorea</taxon>
        <taxon>Rhabditida</taxon>
        <taxon>Rhabditina</taxon>
        <taxon>Diplogasteromorpha</taxon>
        <taxon>Diplogasteroidea</taxon>
        <taxon>Neodiplogasteridae</taxon>
        <taxon>Pristionchus</taxon>
    </lineage>
</organism>
<dbReference type="EMBL" id="BTRK01000003">
    <property type="protein sequence ID" value="GMR43769.1"/>
    <property type="molecule type" value="Genomic_DNA"/>
</dbReference>
<sequence>MKLPSSFASRLRNAVRGHRDVQNRSPSTIVKCAECWWEIIYLCSTISSQRDTARRCVLMVPQSLIPLSRTGRIPWTATQRILLERRSITLYNEQFVEGVTVARGGRTVVRHY</sequence>
<reference evidence="2" key="1">
    <citation type="submission" date="2022-10" db="EMBL/GenBank/DDBJ databases">
        <title>Genome assembly of Pristionchus species.</title>
        <authorList>
            <person name="Yoshida K."/>
            <person name="Sommer R.J."/>
        </authorList>
    </citation>
    <scope>NUCLEOTIDE SEQUENCE [LARGE SCALE GENOMIC DNA]</scope>
    <source>
        <strain evidence="2">RS5460</strain>
    </source>
</reference>
<name>A0AAN4ZQX9_9BILA</name>
<gene>
    <name evidence="1" type="ORF">PMAYCL1PPCAC_13964</name>
</gene>
<dbReference type="Proteomes" id="UP001328107">
    <property type="component" value="Unassembled WGS sequence"/>
</dbReference>
<keyword evidence="2" id="KW-1185">Reference proteome</keyword>
<evidence type="ECO:0000313" key="2">
    <source>
        <dbReference type="Proteomes" id="UP001328107"/>
    </source>
</evidence>
<accession>A0AAN4ZQX9</accession>
<proteinExistence type="predicted"/>
<dbReference type="AlphaFoldDB" id="A0AAN4ZQX9"/>
<comment type="caution">
    <text evidence="1">The sequence shown here is derived from an EMBL/GenBank/DDBJ whole genome shotgun (WGS) entry which is preliminary data.</text>
</comment>